<dbReference type="RefSeq" id="WP_007368154.1">
    <property type="nucleotide sequence ID" value="NZ_GL872283.1"/>
</dbReference>
<sequence>MKIVNFQGGLGNQMFIYAFSRYLSRLYPQEKIYGSYWSRSLYVHSAFQLDRIFSLQLPPHNLFTDCISKLARFFERLRLVPVEETPGSMFYNGYWLDKKYWEGIDLSEMFCFRNPDLSAEAGAVLSMIERSNAVSVHIRRGDYQSEEHIEKFGRFCPPDYYRIATERIRQREDDPLFFVFSDDMMWVKSNMDVPNAVYVDCHHGDDSWKDMFLMAKCRHNIIANSTFSFWAAMLNANPDKVVVYPQRWFCWPSPDIFPEMWLPVTEKEIKSSF</sequence>
<dbReference type="AlphaFoldDB" id="F0F4V2"/>
<organism evidence="3 4">
    <name type="scientific">Prevotella multiformis DSM 16608</name>
    <dbReference type="NCBI Taxonomy" id="888743"/>
    <lineage>
        <taxon>Bacteria</taxon>
        <taxon>Pseudomonadati</taxon>
        <taxon>Bacteroidota</taxon>
        <taxon>Bacteroidia</taxon>
        <taxon>Bacteroidales</taxon>
        <taxon>Prevotellaceae</taxon>
        <taxon>Prevotella</taxon>
    </lineage>
</organism>
<keyword evidence="1 3" id="KW-0328">Glycosyltransferase</keyword>
<protein>
    <submittedName>
        <fullName evidence="3">Glycosyltransferase, family 11</fullName>
        <ecNumber evidence="3">2.4.1.-</ecNumber>
    </submittedName>
</protein>
<dbReference type="EC" id="2.4.1.-" evidence="3"/>
<comment type="caution">
    <text evidence="3">The sequence shown here is derived from an EMBL/GenBank/DDBJ whole genome shotgun (WGS) entry which is preliminary data.</text>
</comment>
<evidence type="ECO:0000256" key="1">
    <source>
        <dbReference type="ARBA" id="ARBA00022676"/>
    </source>
</evidence>
<reference evidence="3 4" key="1">
    <citation type="submission" date="2011-01" db="EMBL/GenBank/DDBJ databases">
        <authorList>
            <person name="Muzny D."/>
            <person name="Qin X."/>
            <person name="Deng J."/>
            <person name="Jiang H."/>
            <person name="Liu Y."/>
            <person name="Qu J."/>
            <person name="Song X.-Z."/>
            <person name="Zhang L."/>
            <person name="Thornton R."/>
            <person name="Coyle M."/>
            <person name="Francisco L."/>
            <person name="Jackson L."/>
            <person name="Javaid M."/>
            <person name="Korchina V."/>
            <person name="Kovar C."/>
            <person name="Mata R."/>
            <person name="Mathew T."/>
            <person name="Ngo R."/>
            <person name="Nguyen L."/>
            <person name="Nguyen N."/>
            <person name="Okwuonu G."/>
            <person name="Ongeri F."/>
            <person name="Pham C."/>
            <person name="Simmons D."/>
            <person name="Wilczek-Boney K."/>
            <person name="Hale W."/>
            <person name="Jakkamsetti A."/>
            <person name="Pham P."/>
            <person name="Ruth R."/>
            <person name="San Lucas F."/>
            <person name="Warren J."/>
            <person name="Zhang J."/>
            <person name="Zhao Z."/>
            <person name="Zhou C."/>
            <person name="Zhu D."/>
            <person name="Lee S."/>
            <person name="Bess C."/>
            <person name="Blankenburg K."/>
            <person name="Forbes L."/>
            <person name="Fu Q."/>
            <person name="Gubbala S."/>
            <person name="Hirani K."/>
            <person name="Jayaseelan J.C."/>
            <person name="Lara F."/>
            <person name="Munidasa M."/>
            <person name="Palculict T."/>
            <person name="Patil S."/>
            <person name="Pu L.-L."/>
            <person name="Saada N."/>
            <person name="Tang L."/>
            <person name="Weissenberger G."/>
            <person name="Zhu Y."/>
            <person name="Hemphill L."/>
            <person name="Shang Y."/>
            <person name="Youmans B."/>
            <person name="Ayvaz T."/>
            <person name="Ross M."/>
            <person name="Santibanez J."/>
            <person name="Aqrawi P."/>
            <person name="Gross S."/>
            <person name="Joshi V."/>
            <person name="Fowler G."/>
            <person name="Nazareth L."/>
            <person name="Reid J."/>
            <person name="Worley K."/>
            <person name="Petrosino J."/>
            <person name="Highlander S."/>
            <person name="Gibbs R."/>
        </authorList>
    </citation>
    <scope>NUCLEOTIDE SEQUENCE [LARGE SCALE GENOMIC DNA]</scope>
    <source>
        <strain evidence="3 4">DSM 16608</strain>
    </source>
</reference>
<dbReference type="EMBL" id="AEWX01000008">
    <property type="protein sequence ID" value="EGC20845.1"/>
    <property type="molecule type" value="Genomic_DNA"/>
</dbReference>
<dbReference type="GO" id="GO:0016020">
    <property type="term" value="C:membrane"/>
    <property type="evidence" value="ECO:0007669"/>
    <property type="project" value="InterPro"/>
</dbReference>
<dbReference type="Proteomes" id="UP000005697">
    <property type="component" value="Unassembled WGS sequence"/>
</dbReference>
<dbReference type="eggNOG" id="ENOG502ZC3Y">
    <property type="taxonomic scope" value="Bacteria"/>
</dbReference>
<name>F0F4V2_9BACT</name>
<dbReference type="STRING" id="888743.HMPREF9141_0618"/>
<dbReference type="PANTHER" id="PTHR11927:SF9">
    <property type="entry name" value="L-FUCOSYLTRANSFERASE"/>
    <property type="match status" value="1"/>
</dbReference>
<dbReference type="Gene3D" id="3.40.50.11350">
    <property type="match status" value="1"/>
</dbReference>
<keyword evidence="2 3" id="KW-0808">Transferase</keyword>
<evidence type="ECO:0000313" key="4">
    <source>
        <dbReference type="Proteomes" id="UP000005697"/>
    </source>
</evidence>
<dbReference type="HOGENOM" id="CLU_043399_3_1_10"/>
<proteinExistence type="predicted"/>
<dbReference type="Pfam" id="PF01531">
    <property type="entry name" value="Glyco_transf_11"/>
    <property type="match status" value="1"/>
</dbReference>
<dbReference type="PANTHER" id="PTHR11927">
    <property type="entry name" value="GALACTOSIDE 2-L-FUCOSYLTRANSFERASE"/>
    <property type="match status" value="1"/>
</dbReference>
<evidence type="ECO:0000313" key="3">
    <source>
        <dbReference type="EMBL" id="EGC20845.1"/>
    </source>
</evidence>
<gene>
    <name evidence="3" type="ORF">HMPREF9141_0618</name>
</gene>
<keyword evidence="4" id="KW-1185">Reference proteome</keyword>
<accession>F0F4V2</accession>
<dbReference type="OrthoDB" id="9794601at2"/>
<dbReference type="GO" id="GO:0008107">
    <property type="term" value="F:galactoside 2-alpha-L-fucosyltransferase activity"/>
    <property type="evidence" value="ECO:0007669"/>
    <property type="project" value="InterPro"/>
</dbReference>
<dbReference type="CDD" id="cd11301">
    <property type="entry name" value="Fut1_Fut2_like"/>
    <property type="match status" value="1"/>
</dbReference>
<evidence type="ECO:0000256" key="2">
    <source>
        <dbReference type="ARBA" id="ARBA00022679"/>
    </source>
</evidence>
<dbReference type="GO" id="GO:0005975">
    <property type="term" value="P:carbohydrate metabolic process"/>
    <property type="evidence" value="ECO:0007669"/>
    <property type="project" value="InterPro"/>
</dbReference>
<dbReference type="InterPro" id="IPR002516">
    <property type="entry name" value="Glyco_trans_11"/>
</dbReference>